<evidence type="ECO:0000313" key="2">
    <source>
        <dbReference type="Proteomes" id="UP000054988"/>
    </source>
</evidence>
<name>A0A0W0G5B0_MONRR</name>
<dbReference type="EMBL" id="LATX01001083">
    <property type="protein sequence ID" value="KTB43761.1"/>
    <property type="molecule type" value="Genomic_DNA"/>
</dbReference>
<organism evidence="1 2">
    <name type="scientific">Moniliophthora roreri</name>
    <name type="common">Frosty pod rot fungus</name>
    <name type="synonym">Monilia roreri</name>
    <dbReference type="NCBI Taxonomy" id="221103"/>
    <lineage>
        <taxon>Eukaryota</taxon>
        <taxon>Fungi</taxon>
        <taxon>Dikarya</taxon>
        <taxon>Basidiomycota</taxon>
        <taxon>Agaricomycotina</taxon>
        <taxon>Agaricomycetes</taxon>
        <taxon>Agaricomycetidae</taxon>
        <taxon>Agaricales</taxon>
        <taxon>Marasmiineae</taxon>
        <taxon>Marasmiaceae</taxon>
        <taxon>Moniliophthora</taxon>
    </lineage>
</organism>
<accession>A0A0W0G5B0</accession>
<evidence type="ECO:0000313" key="1">
    <source>
        <dbReference type="EMBL" id="KTB43761.1"/>
    </source>
</evidence>
<evidence type="ECO:0008006" key="3">
    <source>
        <dbReference type="Google" id="ProtNLM"/>
    </source>
</evidence>
<proteinExistence type="predicted"/>
<comment type="caution">
    <text evidence="1">The sequence shown here is derived from an EMBL/GenBank/DDBJ whole genome shotgun (WGS) entry which is preliminary data.</text>
</comment>
<gene>
    <name evidence="1" type="ORF">WG66_3662</name>
</gene>
<dbReference type="AlphaFoldDB" id="A0A0W0G5B0"/>
<reference evidence="1 2" key="1">
    <citation type="submission" date="2015-12" db="EMBL/GenBank/DDBJ databases">
        <title>Draft genome sequence of Moniliophthora roreri, the causal agent of frosty pod rot of cacao.</title>
        <authorList>
            <person name="Aime M.C."/>
            <person name="Diaz-Valderrama J.R."/>
            <person name="Kijpornyongpan T."/>
            <person name="Phillips-Mora W."/>
        </authorList>
    </citation>
    <scope>NUCLEOTIDE SEQUENCE [LARGE SCALE GENOMIC DNA]</scope>
    <source>
        <strain evidence="1 2">MCA 2952</strain>
    </source>
</reference>
<dbReference type="Proteomes" id="UP000054988">
    <property type="component" value="Unassembled WGS sequence"/>
</dbReference>
<sequence length="115" mass="13543">MVQKLNWRQARWSLFLSEFDLALVHVPGKSLTQADTLSQRSNEWEEEDMDNENVVMLLDSLFMKGINLEMQSEIMEWLGLDDFHKLALEQLLNQGMLPIKSVLSDWKIDVRLLFF</sequence>
<protein>
    <recommendedName>
        <fullName evidence="3">Reverse transcriptase-rnase h-integrase</fullName>
    </recommendedName>
</protein>